<dbReference type="RefSeq" id="WP_279298353.1">
    <property type="nucleotide sequence ID" value="NZ_JAOTIF010000016.1"/>
</dbReference>
<proteinExistence type="predicted"/>
<dbReference type="InterPro" id="IPR009959">
    <property type="entry name" value="Cyclase_SnoaL-like"/>
</dbReference>
<sequence length="135" mass="15496">MSNKNTTLCHRWFEQVWNQGREQAIDEMFDTNGIAHGITDENSPKGVEGFKSFYKDFRTQFSNIHITLDDVVCEEDIETARCTVNATHTDSGKDVNFKGISMVRVKDGKIIEAWNHFDFLDLYQQLGHTLLPPQA</sequence>
<dbReference type="SUPFAM" id="SSF54427">
    <property type="entry name" value="NTF2-like"/>
    <property type="match status" value="1"/>
</dbReference>
<dbReference type="PANTHER" id="PTHR38436:SF1">
    <property type="entry name" value="ESTER CYCLASE"/>
    <property type="match status" value="1"/>
</dbReference>
<evidence type="ECO:0000313" key="2">
    <source>
        <dbReference type="Proteomes" id="UP001155483"/>
    </source>
</evidence>
<dbReference type="GO" id="GO:0030638">
    <property type="term" value="P:polyketide metabolic process"/>
    <property type="evidence" value="ECO:0007669"/>
    <property type="project" value="InterPro"/>
</dbReference>
<gene>
    <name evidence="1" type="ORF">OCK74_17470</name>
</gene>
<name>A0A9X3BGH4_9BACT</name>
<dbReference type="PANTHER" id="PTHR38436">
    <property type="entry name" value="POLYKETIDE CYCLASE SNOAL-LIKE DOMAIN"/>
    <property type="match status" value="1"/>
</dbReference>
<dbReference type="Pfam" id="PF07366">
    <property type="entry name" value="SnoaL"/>
    <property type="match status" value="1"/>
</dbReference>
<organism evidence="1 2">
    <name type="scientific">Paraflavisolibacter caeni</name>
    <dbReference type="NCBI Taxonomy" id="2982496"/>
    <lineage>
        <taxon>Bacteria</taxon>
        <taxon>Pseudomonadati</taxon>
        <taxon>Bacteroidota</taxon>
        <taxon>Chitinophagia</taxon>
        <taxon>Chitinophagales</taxon>
        <taxon>Chitinophagaceae</taxon>
        <taxon>Paraflavisolibacter</taxon>
    </lineage>
</organism>
<protein>
    <submittedName>
        <fullName evidence="1">Ester cyclase</fullName>
    </submittedName>
</protein>
<reference evidence="1" key="1">
    <citation type="submission" date="2022-09" db="EMBL/GenBank/DDBJ databases">
        <authorList>
            <person name="Yuan C."/>
            <person name="Ke Z."/>
        </authorList>
    </citation>
    <scope>NUCLEOTIDE SEQUENCE</scope>
    <source>
        <strain evidence="1">LB-8</strain>
    </source>
</reference>
<dbReference type="Proteomes" id="UP001155483">
    <property type="component" value="Unassembled WGS sequence"/>
</dbReference>
<reference evidence="1" key="2">
    <citation type="submission" date="2023-04" db="EMBL/GenBank/DDBJ databases">
        <title>Paracnuella aquatica gen. nov., sp. nov., a member of the family Chitinophagaceae isolated from a hot spring.</title>
        <authorList>
            <person name="Wang C."/>
        </authorList>
    </citation>
    <scope>NUCLEOTIDE SEQUENCE</scope>
    <source>
        <strain evidence="1">LB-8</strain>
    </source>
</reference>
<dbReference type="EMBL" id="JAOTIF010000016">
    <property type="protein sequence ID" value="MCU7550914.1"/>
    <property type="molecule type" value="Genomic_DNA"/>
</dbReference>
<comment type="caution">
    <text evidence="1">The sequence shown here is derived from an EMBL/GenBank/DDBJ whole genome shotgun (WGS) entry which is preliminary data.</text>
</comment>
<keyword evidence="2" id="KW-1185">Reference proteome</keyword>
<accession>A0A9X3BGH4</accession>
<evidence type="ECO:0000313" key="1">
    <source>
        <dbReference type="EMBL" id="MCU7550914.1"/>
    </source>
</evidence>
<dbReference type="InterPro" id="IPR032710">
    <property type="entry name" value="NTF2-like_dom_sf"/>
</dbReference>
<dbReference type="Gene3D" id="3.10.450.50">
    <property type="match status" value="1"/>
</dbReference>
<dbReference type="AlphaFoldDB" id="A0A9X3BGH4"/>